<organism evidence="1 2">
    <name type="scientific">Candidatus Schekmanbacteria bacterium RIFCSPLOWO2_12_FULL_38_15</name>
    <dbReference type="NCBI Taxonomy" id="1817883"/>
    <lineage>
        <taxon>Bacteria</taxon>
        <taxon>Candidatus Schekmaniibacteriota</taxon>
    </lineage>
</organism>
<protein>
    <recommendedName>
        <fullName evidence="3">Molybdopterin synthase sulfur carrier subunit</fullName>
    </recommendedName>
</protein>
<dbReference type="Proteomes" id="UP000178082">
    <property type="component" value="Unassembled WGS sequence"/>
</dbReference>
<name>A0A1F7SE82_9BACT</name>
<dbReference type="Pfam" id="PF02597">
    <property type="entry name" value="ThiS"/>
    <property type="match status" value="1"/>
</dbReference>
<reference evidence="1 2" key="1">
    <citation type="journal article" date="2016" name="Nat. Commun.">
        <title>Thousands of microbial genomes shed light on interconnected biogeochemical processes in an aquifer system.</title>
        <authorList>
            <person name="Anantharaman K."/>
            <person name="Brown C.T."/>
            <person name="Hug L.A."/>
            <person name="Sharon I."/>
            <person name="Castelle C.J."/>
            <person name="Probst A.J."/>
            <person name="Thomas B.C."/>
            <person name="Singh A."/>
            <person name="Wilkins M.J."/>
            <person name="Karaoz U."/>
            <person name="Brodie E.L."/>
            <person name="Williams K.H."/>
            <person name="Hubbard S.S."/>
            <person name="Banfield J.F."/>
        </authorList>
    </citation>
    <scope>NUCLEOTIDE SEQUENCE [LARGE SCALE GENOMIC DNA]</scope>
</reference>
<gene>
    <name evidence="1" type="ORF">A3G31_03370</name>
</gene>
<dbReference type="InterPro" id="IPR016155">
    <property type="entry name" value="Mopterin_synth/thiamin_S_b"/>
</dbReference>
<dbReference type="EMBL" id="MGDI01000041">
    <property type="protein sequence ID" value="OGL51507.1"/>
    <property type="molecule type" value="Genomic_DNA"/>
</dbReference>
<dbReference type="InterPro" id="IPR012675">
    <property type="entry name" value="Beta-grasp_dom_sf"/>
</dbReference>
<sequence length="77" mass="8410">MKVQVHLFANLVKYAPEGRNPFSVKLKPGACVKDLIRHLGIPPEQGKIILVNGRHSNEDTALSEGDEVVFMTLVEGG</sequence>
<comment type="caution">
    <text evidence="1">The sequence shown here is derived from an EMBL/GenBank/DDBJ whole genome shotgun (WGS) entry which is preliminary data.</text>
</comment>
<dbReference type="AlphaFoldDB" id="A0A1F7SE82"/>
<dbReference type="STRING" id="1817883.A3G31_03370"/>
<dbReference type="SUPFAM" id="SSF54285">
    <property type="entry name" value="MoaD/ThiS"/>
    <property type="match status" value="1"/>
</dbReference>
<evidence type="ECO:0000313" key="2">
    <source>
        <dbReference type="Proteomes" id="UP000178082"/>
    </source>
</evidence>
<evidence type="ECO:0008006" key="3">
    <source>
        <dbReference type="Google" id="ProtNLM"/>
    </source>
</evidence>
<dbReference type="Gene3D" id="3.10.20.30">
    <property type="match status" value="1"/>
</dbReference>
<proteinExistence type="predicted"/>
<accession>A0A1F7SE82</accession>
<dbReference type="InterPro" id="IPR003749">
    <property type="entry name" value="ThiS/MoaD-like"/>
</dbReference>
<evidence type="ECO:0000313" key="1">
    <source>
        <dbReference type="EMBL" id="OGL51507.1"/>
    </source>
</evidence>